<dbReference type="InterPro" id="IPR022641">
    <property type="entry name" value="CheR_N"/>
</dbReference>
<evidence type="ECO:0000256" key="2">
    <source>
        <dbReference type="ARBA" id="ARBA00012534"/>
    </source>
</evidence>
<feature type="domain" description="CheR-type methyltransferase" evidence="6">
    <location>
        <begin position="1"/>
        <end position="265"/>
    </location>
</feature>
<accession>A0A2M9ZHX3</accession>
<dbReference type="PANTHER" id="PTHR24422">
    <property type="entry name" value="CHEMOTAXIS PROTEIN METHYLTRANSFERASE"/>
    <property type="match status" value="1"/>
</dbReference>
<gene>
    <name evidence="7" type="ORF">CH360_10790</name>
    <name evidence="8" type="ORF">CH373_18325</name>
</gene>
<evidence type="ECO:0000259" key="6">
    <source>
        <dbReference type="PROSITE" id="PS50123"/>
    </source>
</evidence>
<dbReference type="InterPro" id="IPR029063">
    <property type="entry name" value="SAM-dependent_MTases_sf"/>
</dbReference>
<keyword evidence="5" id="KW-0949">S-adenosyl-L-methionine</keyword>
<evidence type="ECO:0000256" key="4">
    <source>
        <dbReference type="ARBA" id="ARBA00022679"/>
    </source>
</evidence>
<keyword evidence="4 8" id="KW-0808">Transferase</keyword>
<dbReference type="InterPro" id="IPR036804">
    <property type="entry name" value="CheR_N_sf"/>
</dbReference>
<evidence type="ECO:0000313" key="8">
    <source>
        <dbReference type="EMBL" id="PJZ71658.1"/>
    </source>
</evidence>
<dbReference type="SUPFAM" id="SSF47757">
    <property type="entry name" value="Chemotaxis receptor methyltransferase CheR, N-terminal domain"/>
    <property type="match status" value="1"/>
</dbReference>
<dbReference type="SUPFAM" id="SSF53335">
    <property type="entry name" value="S-adenosyl-L-methionine-dependent methyltransferases"/>
    <property type="match status" value="1"/>
</dbReference>
<dbReference type="InterPro" id="IPR050903">
    <property type="entry name" value="Bact_Chemotaxis_MeTrfase"/>
</dbReference>
<dbReference type="SMART" id="SM00138">
    <property type="entry name" value="MeTrc"/>
    <property type="match status" value="1"/>
</dbReference>
<dbReference type="InterPro" id="IPR000780">
    <property type="entry name" value="CheR_MeTrfase"/>
</dbReference>
<dbReference type="Gene3D" id="3.40.50.150">
    <property type="entry name" value="Vaccinia Virus protein VP39"/>
    <property type="match status" value="1"/>
</dbReference>
<dbReference type="InterPro" id="IPR022642">
    <property type="entry name" value="CheR_C"/>
</dbReference>
<evidence type="ECO:0000313" key="7">
    <source>
        <dbReference type="EMBL" id="PJZ69486.1"/>
    </source>
</evidence>
<evidence type="ECO:0000256" key="3">
    <source>
        <dbReference type="ARBA" id="ARBA00022603"/>
    </source>
</evidence>
<dbReference type="OrthoDB" id="9816309at2"/>
<evidence type="ECO:0000313" key="10">
    <source>
        <dbReference type="Proteomes" id="UP000231990"/>
    </source>
</evidence>
<protein>
    <recommendedName>
        <fullName evidence="2">protein-glutamate O-methyltransferase</fullName>
        <ecNumber evidence="2">2.1.1.80</ecNumber>
    </recommendedName>
</protein>
<dbReference type="Gene3D" id="1.10.155.10">
    <property type="entry name" value="Chemotaxis receptor methyltransferase CheR, N-terminal domain"/>
    <property type="match status" value="1"/>
</dbReference>
<dbReference type="RefSeq" id="WP_100714048.1">
    <property type="nucleotide sequence ID" value="NZ_NPDY01000009.1"/>
</dbReference>
<organism evidence="8 10">
    <name type="scientific">Leptospira perolatii</name>
    <dbReference type="NCBI Taxonomy" id="2023191"/>
    <lineage>
        <taxon>Bacteria</taxon>
        <taxon>Pseudomonadati</taxon>
        <taxon>Spirochaetota</taxon>
        <taxon>Spirochaetia</taxon>
        <taxon>Leptospirales</taxon>
        <taxon>Leptospiraceae</taxon>
        <taxon>Leptospira</taxon>
    </lineage>
</organism>
<evidence type="ECO:0000256" key="5">
    <source>
        <dbReference type="ARBA" id="ARBA00022691"/>
    </source>
</evidence>
<keyword evidence="9" id="KW-1185">Reference proteome</keyword>
<dbReference type="EMBL" id="NPDY01000009">
    <property type="protein sequence ID" value="PJZ69486.1"/>
    <property type="molecule type" value="Genomic_DNA"/>
</dbReference>
<proteinExistence type="predicted"/>
<dbReference type="AlphaFoldDB" id="A0A2M9ZHX3"/>
<dbReference type="Proteomes" id="UP000231962">
    <property type="component" value="Unassembled WGS sequence"/>
</dbReference>
<dbReference type="Proteomes" id="UP000231990">
    <property type="component" value="Unassembled WGS sequence"/>
</dbReference>
<sequence length="285" mass="33089">MNEATSELMEAIKQATGLSLTEEKTYLLESRLSDLMSDYNLSDFRELSDKFKNSSDIDFREKVIERVTTHETKFFRDESIFGALLERILPEILERKREKFPNQDNHIIKIWSAACSTGQEPYSVAMAIRDKLPHIFKNIRILATDIAKETIEKAKLGIYSTFELGRGLTDYHLEKYFDPYEPGILKVQDEIKSVVEFKQHNLIADPFPTGFDLILCRNVSYYFDSSERKRLFEKIEKALNQDSFLILGSAESIAEYSNNFIIREFGLCRFYELNSSNFTLFLKGA</sequence>
<dbReference type="PROSITE" id="PS50123">
    <property type="entry name" value="CHER"/>
    <property type="match status" value="1"/>
</dbReference>
<dbReference type="PRINTS" id="PR00996">
    <property type="entry name" value="CHERMTFRASE"/>
</dbReference>
<dbReference type="Pfam" id="PF03705">
    <property type="entry name" value="CheR_N"/>
    <property type="match status" value="1"/>
</dbReference>
<dbReference type="EMBL" id="NPDZ01000027">
    <property type="protein sequence ID" value="PJZ71658.1"/>
    <property type="molecule type" value="Genomic_DNA"/>
</dbReference>
<dbReference type="PANTHER" id="PTHR24422:SF21">
    <property type="entry name" value="CHEMOTAXIS PROTEIN METHYLTRANSFERASE 1"/>
    <property type="match status" value="1"/>
</dbReference>
<dbReference type="EC" id="2.1.1.80" evidence="2"/>
<dbReference type="GO" id="GO:0032259">
    <property type="term" value="P:methylation"/>
    <property type="evidence" value="ECO:0007669"/>
    <property type="project" value="UniProtKB-KW"/>
</dbReference>
<dbReference type="Pfam" id="PF01739">
    <property type="entry name" value="CheR"/>
    <property type="match status" value="1"/>
</dbReference>
<comment type="caution">
    <text evidence="8">The sequence shown here is derived from an EMBL/GenBank/DDBJ whole genome shotgun (WGS) entry which is preliminary data.</text>
</comment>
<evidence type="ECO:0000313" key="9">
    <source>
        <dbReference type="Proteomes" id="UP000231962"/>
    </source>
</evidence>
<comment type="catalytic activity">
    <reaction evidence="1">
        <text>L-glutamyl-[protein] + S-adenosyl-L-methionine = [protein]-L-glutamate 5-O-methyl ester + S-adenosyl-L-homocysteine</text>
        <dbReference type="Rhea" id="RHEA:24452"/>
        <dbReference type="Rhea" id="RHEA-COMP:10208"/>
        <dbReference type="Rhea" id="RHEA-COMP:10311"/>
        <dbReference type="ChEBI" id="CHEBI:29973"/>
        <dbReference type="ChEBI" id="CHEBI:57856"/>
        <dbReference type="ChEBI" id="CHEBI:59789"/>
        <dbReference type="ChEBI" id="CHEBI:82795"/>
        <dbReference type="EC" id="2.1.1.80"/>
    </reaction>
</comment>
<name>A0A2M9ZHX3_9LEPT</name>
<evidence type="ECO:0000256" key="1">
    <source>
        <dbReference type="ARBA" id="ARBA00001541"/>
    </source>
</evidence>
<dbReference type="GO" id="GO:0008983">
    <property type="term" value="F:protein-glutamate O-methyltransferase activity"/>
    <property type="evidence" value="ECO:0007669"/>
    <property type="project" value="UniProtKB-EC"/>
</dbReference>
<keyword evidence="3 8" id="KW-0489">Methyltransferase</keyword>
<reference evidence="9 10" key="1">
    <citation type="submission" date="2017-07" db="EMBL/GenBank/DDBJ databases">
        <title>Leptospira spp. isolated from tropical soils.</title>
        <authorList>
            <person name="Thibeaux R."/>
            <person name="Iraola G."/>
            <person name="Ferres I."/>
            <person name="Bierque E."/>
            <person name="Girault D."/>
            <person name="Soupe-Gilbert M.-E."/>
            <person name="Picardeau M."/>
            <person name="Goarant C."/>
        </authorList>
    </citation>
    <scope>NUCLEOTIDE SEQUENCE [LARGE SCALE GENOMIC DNA]</scope>
    <source>
        <strain evidence="8 10">FH1-B-B1</strain>
        <strain evidence="7 9">FH1-B-C1</strain>
    </source>
</reference>